<dbReference type="Proteomes" id="UP000029549">
    <property type="component" value="Unassembled WGS sequence"/>
</dbReference>
<proteinExistence type="predicted"/>
<reference evidence="4 5" key="1">
    <citation type="submission" date="2013-09" db="EMBL/GenBank/DDBJ databases">
        <title>High correlation between genotypes and phenotypes of environmental bacteria Comamonas testosteroni strains.</title>
        <authorList>
            <person name="Liu L."/>
            <person name="Zhu W."/>
            <person name="Xia X."/>
            <person name="Xu B."/>
            <person name="Luo M."/>
            <person name="Wang G."/>
        </authorList>
    </citation>
    <scope>NUCLEOTIDE SEQUENCE [LARGE SCALE GENOMIC DNA]</scope>
    <source>
        <strain evidence="4 5">DF2</strain>
    </source>
</reference>
<dbReference type="GO" id="GO:0016651">
    <property type="term" value="F:oxidoreductase activity, acting on NAD(P)H"/>
    <property type="evidence" value="ECO:0007669"/>
    <property type="project" value="TreeGrafter"/>
</dbReference>
<dbReference type="SUPFAM" id="SSF51735">
    <property type="entry name" value="NAD(P)-binding Rossmann-fold domains"/>
    <property type="match status" value="1"/>
</dbReference>
<organism evidence="4 5">
    <name type="scientific">Comamonas thiooxydans</name>
    <dbReference type="NCBI Taxonomy" id="363952"/>
    <lineage>
        <taxon>Bacteria</taxon>
        <taxon>Pseudomonadati</taxon>
        <taxon>Pseudomonadota</taxon>
        <taxon>Betaproteobacteria</taxon>
        <taxon>Burkholderiales</taxon>
        <taxon>Comamonadaceae</taxon>
        <taxon>Comamonas</taxon>
    </lineage>
</organism>
<evidence type="ECO:0000256" key="2">
    <source>
        <dbReference type="ARBA" id="ARBA00023002"/>
    </source>
</evidence>
<dbReference type="InterPro" id="IPR020843">
    <property type="entry name" value="ER"/>
</dbReference>
<dbReference type="PANTHER" id="PTHR48106:SF5">
    <property type="entry name" value="ZINC-CONTAINING ALCOHOL DEHYDROGENASE"/>
    <property type="match status" value="1"/>
</dbReference>
<evidence type="ECO:0000313" key="5">
    <source>
        <dbReference type="Proteomes" id="UP000029549"/>
    </source>
</evidence>
<dbReference type="SMART" id="SM00829">
    <property type="entry name" value="PKS_ER"/>
    <property type="match status" value="1"/>
</dbReference>
<feature type="domain" description="Enoyl reductase (ER)" evidence="3">
    <location>
        <begin position="11"/>
        <end position="328"/>
    </location>
</feature>
<dbReference type="EMBL" id="AWTP01000123">
    <property type="protein sequence ID" value="KGH08339.1"/>
    <property type="molecule type" value="Genomic_DNA"/>
</dbReference>
<keyword evidence="1" id="KW-0521">NADP</keyword>
<protein>
    <submittedName>
        <fullName evidence="4">NADPH:quinone reductase</fullName>
    </submittedName>
</protein>
<sequence length="330" mass="34967">MARVVRFHELGGPEVLRIEEESRSEPLAADEVRITVKALGLNRADVMFRRGTYIEKAVLPSRLGYEASGLIEAVGAEVIEFQQGQAVSVIPPIGLGRYGTYGESIVVPARFVAPKPESLSFELAASAWMQYLTAYGGLIEAGGLRQGEHVLITAASSSVGLAAIQIARSVGAIPLATTLDRSKKDAVLALGPAHVIATREEDLGEELLKIVGSDGLQRAFDAVGGPQVEAIAAAMAPGGVIVSHGMLDPAATPFPLRLALRKSLTMRGYVFTETVGNPAKLAAAKRFILEGLSSGALHPVIDKVFAFDDIVEAHRYLESNQHIGKVVVTV</sequence>
<keyword evidence="2" id="KW-0560">Oxidoreductase</keyword>
<keyword evidence="5" id="KW-1185">Reference proteome</keyword>
<dbReference type="PANTHER" id="PTHR48106">
    <property type="entry name" value="QUINONE OXIDOREDUCTASE PIG3-RELATED"/>
    <property type="match status" value="1"/>
</dbReference>
<evidence type="ECO:0000256" key="1">
    <source>
        <dbReference type="ARBA" id="ARBA00022857"/>
    </source>
</evidence>
<dbReference type="Pfam" id="PF13602">
    <property type="entry name" value="ADH_zinc_N_2"/>
    <property type="match status" value="1"/>
</dbReference>
<name>A0A0E3BU84_9BURK</name>
<dbReference type="AlphaFoldDB" id="A0A0E3BU84"/>
<dbReference type="SUPFAM" id="SSF50129">
    <property type="entry name" value="GroES-like"/>
    <property type="match status" value="1"/>
</dbReference>
<gene>
    <name evidence="4" type="ORF">P608_18380</name>
</gene>
<dbReference type="GO" id="GO:0070402">
    <property type="term" value="F:NADPH binding"/>
    <property type="evidence" value="ECO:0007669"/>
    <property type="project" value="TreeGrafter"/>
</dbReference>
<evidence type="ECO:0000259" key="3">
    <source>
        <dbReference type="SMART" id="SM00829"/>
    </source>
</evidence>
<dbReference type="Pfam" id="PF08240">
    <property type="entry name" value="ADH_N"/>
    <property type="match status" value="1"/>
</dbReference>
<dbReference type="InterPro" id="IPR036291">
    <property type="entry name" value="NAD(P)-bd_dom_sf"/>
</dbReference>
<evidence type="ECO:0000313" key="4">
    <source>
        <dbReference type="EMBL" id="KGH08339.1"/>
    </source>
</evidence>
<dbReference type="InterPro" id="IPR011032">
    <property type="entry name" value="GroES-like_sf"/>
</dbReference>
<dbReference type="Gene3D" id="3.90.180.10">
    <property type="entry name" value="Medium-chain alcohol dehydrogenases, catalytic domain"/>
    <property type="match status" value="1"/>
</dbReference>
<dbReference type="RefSeq" id="WP_034390006.1">
    <property type="nucleotide sequence ID" value="NZ_AWTO01000025.1"/>
</dbReference>
<dbReference type="Gene3D" id="3.40.50.720">
    <property type="entry name" value="NAD(P)-binding Rossmann-like Domain"/>
    <property type="match status" value="1"/>
</dbReference>
<accession>A0A0E3BU84</accession>
<dbReference type="InterPro" id="IPR013154">
    <property type="entry name" value="ADH-like_N"/>
</dbReference>
<dbReference type="CDD" id="cd08268">
    <property type="entry name" value="MDR2"/>
    <property type="match status" value="1"/>
</dbReference>
<comment type="caution">
    <text evidence="4">The sequence shown here is derived from an EMBL/GenBank/DDBJ whole genome shotgun (WGS) entry which is preliminary data.</text>
</comment>